<organism evidence="2 3">
    <name type="scientific">Candidatus Desulfolinea nitratireducens</name>
    <dbReference type="NCBI Taxonomy" id="2841698"/>
    <lineage>
        <taxon>Bacteria</taxon>
        <taxon>Bacillati</taxon>
        <taxon>Chloroflexota</taxon>
        <taxon>Anaerolineae</taxon>
        <taxon>Anaerolineales</taxon>
        <taxon>Anaerolineales incertae sedis</taxon>
        <taxon>Candidatus Desulfolinea</taxon>
    </lineage>
</organism>
<dbReference type="NCBIfam" id="TIGR01439">
    <property type="entry name" value="lp_hng_hel_AbrB"/>
    <property type="match status" value="1"/>
</dbReference>
<accession>A0A8J6TH93</accession>
<evidence type="ECO:0000259" key="1">
    <source>
        <dbReference type="SMART" id="SM00966"/>
    </source>
</evidence>
<evidence type="ECO:0000313" key="2">
    <source>
        <dbReference type="EMBL" id="MBC8336793.1"/>
    </source>
</evidence>
<protein>
    <submittedName>
        <fullName evidence="2">AbrB/MazE/SpoVT family DNA-binding domain-containing protein</fullName>
    </submittedName>
</protein>
<sequence length="70" mass="8049">MNTVTVSTKYQVVIPLKVRQSLHIQPGQKMQMIAYGKHIVMIPIRPIQEARGSLRGIEPDPQREKVDREI</sequence>
<gene>
    <name evidence="2" type="ORF">H8E29_16135</name>
</gene>
<evidence type="ECO:0000313" key="3">
    <source>
        <dbReference type="Proteomes" id="UP000614469"/>
    </source>
</evidence>
<dbReference type="Pfam" id="PF04014">
    <property type="entry name" value="MazE_antitoxin"/>
    <property type="match status" value="1"/>
</dbReference>
<name>A0A8J6TH93_9CHLR</name>
<dbReference type="Proteomes" id="UP000614469">
    <property type="component" value="Unassembled WGS sequence"/>
</dbReference>
<dbReference type="SMART" id="SM00966">
    <property type="entry name" value="SpoVT_AbrB"/>
    <property type="match status" value="1"/>
</dbReference>
<dbReference type="GO" id="GO:0003677">
    <property type="term" value="F:DNA binding"/>
    <property type="evidence" value="ECO:0007669"/>
    <property type="project" value="UniProtKB-KW"/>
</dbReference>
<feature type="domain" description="SpoVT-AbrB" evidence="1">
    <location>
        <begin position="4"/>
        <end position="49"/>
    </location>
</feature>
<keyword evidence="2" id="KW-0238">DNA-binding</keyword>
<dbReference type="AlphaFoldDB" id="A0A8J6TH93"/>
<dbReference type="Gene3D" id="2.10.260.10">
    <property type="match status" value="1"/>
</dbReference>
<dbReference type="InterPro" id="IPR007159">
    <property type="entry name" value="SpoVT-AbrB_dom"/>
</dbReference>
<comment type="caution">
    <text evidence="2">The sequence shown here is derived from an EMBL/GenBank/DDBJ whole genome shotgun (WGS) entry which is preliminary data.</text>
</comment>
<dbReference type="SUPFAM" id="SSF89447">
    <property type="entry name" value="AbrB/MazE/MraZ-like"/>
    <property type="match status" value="1"/>
</dbReference>
<dbReference type="InterPro" id="IPR037914">
    <property type="entry name" value="SpoVT-AbrB_sf"/>
</dbReference>
<proteinExistence type="predicted"/>
<reference evidence="2 3" key="1">
    <citation type="submission" date="2020-08" db="EMBL/GenBank/DDBJ databases">
        <title>Bridging the membrane lipid divide: bacteria of the FCB group superphylum have the potential to synthesize archaeal ether lipids.</title>
        <authorList>
            <person name="Villanueva L."/>
            <person name="Von Meijenfeldt F.A.B."/>
            <person name="Westbye A.B."/>
            <person name="Yadav S."/>
            <person name="Hopmans E.C."/>
            <person name="Dutilh B.E."/>
            <person name="Sinninghe Damste J.S."/>
        </authorList>
    </citation>
    <scope>NUCLEOTIDE SEQUENCE [LARGE SCALE GENOMIC DNA]</scope>
    <source>
        <strain evidence="2">NIOZ-UU36</strain>
    </source>
</reference>
<dbReference type="EMBL" id="JACNJN010000194">
    <property type="protein sequence ID" value="MBC8336793.1"/>
    <property type="molecule type" value="Genomic_DNA"/>
</dbReference>